<evidence type="ECO:0000313" key="1">
    <source>
        <dbReference type="EMBL" id="CAI2384985.1"/>
    </source>
</evidence>
<organism evidence="1 2">
    <name type="scientific">Euplotes crassus</name>
    <dbReference type="NCBI Taxonomy" id="5936"/>
    <lineage>
        <taxon>Eukaryota</taxon>
        <taxon>Sar</taxon>
        <taxon>Alveolata</taxon>
        <taxon>Ciliophora</taxon>
        <taxon>Intramacronucleata</taxon>
        <taxon>Spirotrichea</taxon>
        <taxon>Hypotrichia</taxon>
        <taxon>Euplotida</taxon>
        <taxon>Euplotidae</taxon>
        <taxon>Moneuplotes</taxon>
    </lineage>
</organism>
<comment type="caution">
    <text evidence="1">The sequence shown here is derived from an EMBL/GenBank/DDBJ whole genome shotgun (WGS) entry which is preliminary data.</text>
</comment>
<gene>
    <name evidence="1" type="ORF">ECRASSUSDP1_LOCUS26526</name>
</gene>
<sequence length="46" mass="5369">MKDEKVRIEISFQICSCSGYLTNLRELINSGRYRICNSLITINLPY</sequence>
<protein>
    <submittedName>
        <fullName evidence="1">Uncharacterized protein</fullName>
    </submittedName>
</protein>
<dbReference type="AlphaFoldDB" id="A0AAD1Y612"/>
<reference evidence="1" key="1">
    <citation type="submission" date="2023-07" db="EMBL/GenBank/DDBJ databases">
        <authorList>
            <consortium name="AG Swart"/>
            <person name="Singh M."/>
            <person name="Singh A."/>
            <person name="Seah K."/>
            <person name="Emmerich C."/>
        </authorList>
    </citation>
    <scope>NUCLEOTIDE SEQUENCE</scope>
    <source>
        <strain evidence="1">DP1</strain>
    </source>
</reference>
<evidence type="ECO:0000313" key="2">
    <source>
        <dbReference type="Proteomes" id="UP001295684"/>
    </source>
</evidence>
<name>A0AAD1Y612_EUPCR</name>
<dbReference type="EMBL" id="CAMPGE010027343">
    <property type="protein sequence ID" value="CAI2384985.1"/>
    <property type="molecule type" value="Genomic_DNA"/>
</dbReference>
<accession>A0AAD1Y612</accession>
<dbReference type="Proteomes" id="UP001295684">
    <property type="component" value="Unassembled WGS sequence"/>
</dbReference>
<keyword evidence="2" id="KW-1185">Reference proteome</keyword>
<proteinExistence type="predicted"/>